<keyword evidence="4" id="KW-0807">Transducer</keyword>
<organism evidence="10 11">
    <name type="scientific">Caballeronia grimmiae</name>
    <dbReference type="NCBI Taxonomy" id="1071679"/>
    <lineage>
        <taxon>Bacteria</taxon>
        <taxon>Pseudomonadati</taxon>
        <taxon>Pseudomonadota</taxon>
        <taxon>Betaproteobacteria</taxon>
        <taxon>Burkholderiales</taxon>
        <taxon>Burkholderiaceae</taxon>
        <taxon>Caballeronia</taxon>
    </lineage>
</organism>
<evidence type="ECO:0000256" key="5">
    <source>
        <dbReference type="SAM" id="Coils"/>
    </source>
</evidence>
<dbReference type="InterPro" id="IPR004089">
    <property type="entry name" value="MCPsignal_dom"/>
</dbReference>
<sequence>MTITKRLFLAFGLLMTALIVTGASAILLLSRSQERFEYIQVNTIPSIADIGKTIAETSNLRALLYQYVVVTDESKRSDGETRINASLNKLGELVEYYNKNDITDAKDQQMNDQVKADIATIRASLADFLPKSRESVSGGAELLVDGKGIGGAVDKIVADLNTQINYNVEFGNGLRKENKAAYTTALWGMAIGILAVVLIIGAFAVQVVQGVRASLSGIQRTLSDVSKSLNLTRTVSVNRMDEVGQTATAFNSLLARVSGVLTTVIGSTVSVGTAAKEIAAGNVDLSARTEEQAASLEETASSMSQLTVTVKQNADNARHANTLATTATEIADAGHDAVQTMVGTMGQISTSSAKISEITALIEGIAFQTNILALNAAVEAARAGEQGRGFAVVATEVRTLAQRSSTAAKEIKDLIESSVGLVQDGSKQAADMGVTMGQVKQAIKQVSDIVGEIAAASHEQSRGIEQVNQAVHQMDEVTQQNAALVEQAAAAAQSLEEQAVTLKDAVSVFTVVANQAAGKQIASAQQKPRAVFPRAKPGTVASNTRSEPKAVAASKEPATAETADTAWEQF</sequence>
<feature type="transmembrane region" description="Helical" evidence="7">
    <location>
        <begin position="185"/>
        <end position="205"/>
    </location>
</feature>
<feature type="domain" description="Methyl-accepting transducer" evidence="8">
    <location>
        <begin position="267"/>
        <end position="496"/>
    </location>
</feature>
<dbReference type="AlphaFoldDB" id="A0A069P5J5"/>
<dbReference type="PROSITE" id="PS50885">
    <property type="entry name" value="HAMP"/>
    <property type="match status" value="1"/>
</dbReference>
<dbReference type="PROSITE" id="PS50111">
    <property type="entry name" value="CHEMOTAXIS_TRANSDUC_2"/>
    <property type="match status" value="1"/>
</dbReference>
<evidence type="ECO:0000256" key="3">
    <source>
        <dbReference type="ARBA" id="ARBA00029447"/>
    </source>
</evidence>
<dbReference type="InterPro" id="IPR051310">
    <property type="entry name" value="MCP_chemotaxis"/>
</dbReference>
<evidence type="ECO:0000313" key="11">
    <source>
        <dbReference type="Proteomes" id="UP000027439"/>
    </source>
</evidence>
<comment type="subcellular location">
    <subcellularLocation>
        <location evidence="1">Membrane</location>
    </subcellularLocation>
</comment>
<dbReference type="PANTHER" id="PTHR43531:SF14">
    <property type="entry name" value="METHYL-ACCEPTING CHEMOTAXIS PROTEIN I-RELATED"/>
    <property type="match status" value="1"/>
</dbReference>
<dbReference type="InterPro" id="IPR003660">
    <property type="entry name" value="HAMP_dom"/>
</dbReference>
<feature type="coiled-coil region" evidence="5">
    <location>
        <begin position="467"/>
        <end position="505"/>
    </location>
</feature>
<dbReference type="CDD" id="cd06225">
    <property type="entry name" value="HAMP"/>
    <property type="match status" value="1"/>
</dbReference>
<dbReference type="SUPFAM" id="SSF58104">
    <property type="entry name" value="Methyl-accepting chemotaxis protein (MCP) signaling domain"/>
    <property type="match status" value="1"/>
</dbReference>
<dbReference type="Pfam" id="PF00015">
    <property type="entry name" value="MCPsignal"/>
    <property type="match status" value="1"/>
</dbReference>
<keyword evidence="5" id="KW-0175">Coiled coil</keyword>
<dbReference type="GO" id="GO:0007165">
    <property type="term" value="P:signal transduction"/>
    <property type="evidence" value="ECO:0007669"/>
    <property type="project" value="UniProtKB-KW"/>
</dbReference>
<evidence type="ECO:0000256" key="6">
    <source>
        <dbReference type="SAM" id="MobiDB-lite"/>
    </source>
</evidence>
<feature type="region of interest" description="Disordered" evidence="6">
    <location>
        <begin position="534"/>
        <end position="570"/>
    </location>
</feature>
<name>A0A069P5J5_9BURK</name>
<comment type="similarity">
    <text evidence="3">Belongs to the methyl-accepting chemotaxis (MCP) protein family.</text>
</comment>
<dbReference type="Proteomes" id="UP000027439">
    <property type="component" value="Unassembled WGS sequence"/>
</dbReference>
<keyword evidence="2" id="KW-0488">Methylation</keyword>
<keyword evidence="7" id="KW-1133">Transmembrane helix</keyword>
<dbReference type="RefSeq" id="WP_035962791.1">
    <property type="nucleotide sequence ID" value="NZ_BMEG01000007.1"/>
</dbReference>
<keyword evidence="7" id="KW-0472">Membrane</keyword>
<keyword evidence="7" id="KW-0812">Transmembrane</keyword>
<evidence type="ECO:0000256" key="2">
    <source>
        <dbReference type="ARBA" id="ARBA00022481"/>
    </source>
</evidence>
<feature type="domain" description="HAMP" evidence="9">
    <location>
        <begin position="209"/>
        <end position="262"/>
    </location>
</feature>
<accession>A0A069P5J5</accession>
<dbReference type="PANTHER" id="PTHR43531">
    <property type="entry name" value="PROTEIN ICFG"/>
    <property type="match status" value="1"/>
</dbReference>
<comment type="caution">
    <text evidence="10">The sequence shown here is derived from an EMBL/GenBank/DDBJ whole genome shotgun (WGS) entry which is preliminary data.</text>
</comment>
<gene>
    <name evidence="10" type="ORF">BG57_28280</name>
</gene>
<dbReference type="eggNOG" id="COG0840">
    <property type="taxonomic scope" value="Bacteria"/>
</dbReference>
<dbReference type="FunFam" id="1.10.287.950:FF:000001">
    <property type="entry name" value="Methyl-accepting chemotaxis sensory transducer"/>
    <property type="match status" value="1"/>
</dbReference>
<reference evidence="10 11" key="1">
    <citation type="submission" date="2014-03" db="EMBL/GenBank/DDBJ databases">
        <title>Draft Genome Sequences of Four Burkholderia Strains.</title>
        <authorList>
            <person name="Liu X.Y."/>
            <person name="Li C.X."/>
            <person name="Xu J.H."/>
        </authorList>
    </citation>
    <scope>NUCLEOTIDE SEQUENCE [LARGE SCALE GENOMIC DNA]</scope>
    <source>
        <strain evidence="10 11">R27</strain>
    </source>
</reference>
<dbReference type="GO" id="GO:0005886">
    <property type="term" value="C:plasma membrane"/>
    <property type="evidence" value="ECO:0007669"/>
    <property type="project" value="TreeGrafter"/>
</dbReference>
<dbReference type="CDD" id="cd11386">
    <property type="entry name" value="MCP_signal"/>
    <property type="match status" value="1"/>
</dbReference>
<dbReference type="Gene3D" id="1.10.287.950">
    <property type="entry name" value="Methyl-accepting chemotaxis protein"/>
    <property type="match status" value="1"/>
</dbReference>
<protein>
    <submittedName>
        <fullName evidence="10">Tar</fullName>
    </submittedName>
</protein>
<evidence type="ECO:0000259" key="8">
    <source>
        <dbReference type="PROSITE" id="PS50111"/>
    </source>
</evidence>
<dbReference type="SMART" id="SM00283">
    <property type="entry name" value="MA"/>
    <property type="match status" value="1"/>
</dbReference>
<proteinExistence type="inferred from homology"/>
<dbReference type="PRINTS" id="PR00260">
    <property type="entry name" value="CHEMTRNSDUCR"/>
</dbReference>
<evidence type="ECO:0000259" key="9">
    <source>
        <dbReference type="PROSITE" id="PS50885"/>
    </source>
</evidence>
<evidence type="ECO:0000256" key="7">
    <source>
        <dbReference type="SAM" id="Phobius"/>
    </source>
</evidence>
<evidence type="ECO:0000256" key="1">
    <source>
        <dbReference type="ARBA" id="ARBA00004370"/>
    </source>
</evidence>
<dbReference type="GO" id="GO:0004888">
    <property type="term" value="F:transmembrane signaling receptor activity"/>
    <property type="evidence" value="ECO:0007669"/>
    <property type="project" value="InterPro"/>
</dbReference>
<dbReference type="Pfam" id="PF12729">
    <property type="entry name" value="4HB_MCP_1"/>
    <property type="match status" value="1"/>
</dbReference>
<evidence type="ECO:0000313" key="10">
    <source>
        <dbReference type="EMBL" id="KDR35727.1"/>
    </source>
</evidence>
<dbReference type="GO" id="GO:0006935">
    <property type="term" value="P:chemotaxis"/>
    <property type="evidence" value="ECO:0007669"/>
    <property type="project" value="InterPro"/>
</dbReference>
<dbReference type="STRING" id="1071679.BG57_28280"/>
<dbReference type="InterPro" id="IPR024478">
    <property type="entry name" value="HlyB_4HB_MCP"/>
</dbReference>
<dbReference type="InterPro" id="IPR004090">
    <property type="entry name" value="Chemotax_Me-accpt_rcpt"/>
</dbReference>
<dbReference type="OrthoDB" id="9147953at2"/>
<evidence type="ECO:0000256" key="4">
    <source>
        <dbReference type="PROSITE-ProRule" id="PRU00284"/>
    </source>
</evidence>
<dbReference type="EMBL" id="JFHE01000006">
    <property type="protein sequence ID" value="KDR35727.1"/>
    <property type="molecule type" value="Genomic_DNA"/>
</dbReference>